<evidence type="ECO:0000313" key="10">
    <source>
        <dbReference type="Proteomes" id="UP000007241"/>
    </source>
</evidence>
<feature type="region of interest" description="Disordered" evidence="6">
    <location>
        <begin position="32"/>
        <end position="125"/>
    </location>
</feature>
<dbReference type="Pfam" id="PF05495">
    <property type="entry name" value="zf-CHY"/>
    <property type="match status" value="1"/>
</dbReference>
<evidence type="ECO:0000256" key="6">
    <source>
        <dbReference type="SAM" id="MobiDB-lite"/>
    </source>
</evidence>
<sequence>MTVCEFFVSSQGCSFGASCRFAHISIPEQPVLTASTSHSRQRSNQPSLDTGNGSGSRNRRPRLKNAKNPHHSNQVHQQGSTASSLEPLQPKQQSGRSSNLPQHNSQSDDVNQGQQSVSRSFSRGSDQTLKGIATAASGSNSQSGSVDTHNMDQQSVSFEKQTQHQPGKSKSGKQKGNRRNNNIKPGKHQSNLDSSNKVSDSLAQTESKLAAVKLVPQQRHPLPSRPAFPRPTPKSLQDRLNETTDPIDRIHILRNLELSQLERRFRSSGYIQSTADQTLNSQHTTIHFDLVPTDPDFPYDLTALHVSMLIPDLFPTDRACRLVVQNKEIPAHFCHNIERAWFKKVMACKLSLLDLVNWLDQNLEGLFIERDDTIITSFRNNSGGGSQTQGATVQDKNIDSTAQDEITKQDMDNSESDDSDEGSADGDGNGDGNGGIHAHDGAGDTDDLLELKEASLSDSDSSLQSKADLTSTDIATSESNSTGIYTASPQKRGTQIRLLESRLDNISLLHCTSITVTIRCTRCRDTAQVSNLLASLVENHPDYHFTCCKTCQSAMSVAFRRDFMHESSQCLGYLDLHDSTAFDLGPSVYIATCTSCNAEHTFKSLPTLTTVTVHCRSCHTALTIQLGQVKFTLVGGGTTTVLQPNYKQLHKRGLAEKKKLLQLGISFGSPLPLNGASCAHFKKSYRWFRFGCCGKIYPCSVCHEKLKEDGHEMIWATKQFCGFCSREQVYSPTKPCVSCGKDLTKRSNGSGFWEGGKGTRDQLKLSSKDSRKFRGLGKTISNRAMNKAKS</sequence>
<name>F4P8F3_BATDJ</name>
<dbReference type="InterPro" id="IPR008913">
    <property type="entry name" value="Znf_CHY"/>
</dbReference>
<dbReference type="GeneID" id="18239034"/>
<dbReference type="PROSITE" id="PS51266">
    <property type="entry name" value="ZF_CHY"/>
    <property type="match status" value="1"/>
</dbReference>
<dbReference type="Proteomes" id="UP000007241">
    <property type="component" value="Unassembled WGS sequence"/>
</dbReference>
<evidence type="ECO:0008006" key="11">
    <source>
        <dbReference type="Google" id="ProtNLM"/>
    </source>
</evidence>
<feature type="zinc finger region" description="C3H1-type" evidence="5">
    <location>
        <begin position="1"/>
        <end position="26"/>
    </location>
</feature>
<dbReference type="GO" id="GO:0008270">
    <property type="term" value="F:zinc ion binding"/>
    <property type="evidence" value="ECO:0007669"/>
    <property type="project" value="UniProtKB-KW"/>
</dbReference>
<evidence type="ECO:0000256" key="2">
    <source>
        <dbReference type="ARBA" id="ARBA00022771"/>
    </source>
</evidence>
<reference evidence="9 10" key="1">
    <citation type="submission" date="2009-12" db="EMBL/GenBank/DDBJ databases">
        <title>The draft genome of Batrachochytrium dendrobatidis.</title>
        <authorList>
            <consortium name="US DOE Joint Genome Institute (JGI-PGF)"/>
            <person name="Kuo A."/>
            <person name="Salamov A."/>
            <person name="Schmutz J."/>
            <person name="Lucas S."/>
            <person name="Pitluck S."/>
            <person name="Rosenblum E."/>
            <person name="Stajich J."/>
            <person name="Eisen M."/>
            <person name="Grigoriev I.V."/>
        </authorList>
    </citation>
    <scope>NUCLEOTIDE SEQUENCE [LARGE SCALE GENOMIC DNA]</scope>
    <source>
        <strain evidence="10">JAM81 / FGSC 10211</strain>
    </source>
</reference>
<feature type="compositionally biased region" description="Basic residues" evidence="6">
    <location>
        <begin position="57"/>
        <end position="70"/>
    </location>
</feature>
<feature type="compositionally biased region" description="Polar residues" evidence="6">
    <location>
        <begin position="32"/>
        <end position="50"/>
    </location>
</feature>
<feature type="compositionally biased region" description="Polar residues" evidence="6">
    <location>
        <begin position="388"/>
        <end position="398"/>
    </location>
</feature>
<keyword evidence="1 5" id="KW-0479">Metal-binding</keyword>
<feature type="compositionally biased region" description="Polar residues" evidence="6">
    <location>
        <begin position="71"/>
        <end position="125"/>
    </location>
</feature>
<feature type="region of interest" description="Disordered" evidence="6">
    <location>
        <begin position="155"/>
        <end position="240"/>
    </location>
</feature>
<dbReference type="HOGENOM" id="CLU_355242_0_0_1"/>
<feature type="region of interest" description="Disordered" evidence="6">
    <location>
        <begin position="379"/>
        <end position="398"/>
    </location>
</feature>
<accession>F4P8F3</accession>
<feature type="compositionally biased region" description="Polar residues" evidence="6">
    <location>
        <begin position="179"/>
        <end position="207"/>
    </location>
</feature>
<dbReference type="SUPFAM" id="SSF161219">
    <property type="entry name" value="CHY zinc finger-like"/>
    <property type="match status" value="1"/>
</dbReference>
<evidence type="ECO:0000256" key="3">
    <source>
        <dbReference type="ARBA" id="ARBA00022833"/>
    </source>
</evidence>
<evidence type="ECO:0000256" key="5">
    <source>
        <dbReference type="PROSITE-ProRule" id="PRU00723"/>
    </source>
</evidence>
<dbReference type="OMA" id="FRRQLMH"/>
<protein>
    <recommendedName>
        <fullName evidence="11">CHY-type domain-containing protein</fullName>
    </recommendedName>
</protein>
<gene>
    <name evidence="9" type="ORF">BATDEDRAFT_26442</name>
</gene>
<keyword evidence="2 4" id="KW-0863">Zinc-finger</keyword>
<evidence type="ECO:0000259" key="7">
    <source>
        <dbReference type="PROSITE" id="PS50103"/>
    </source>
</evidence>
<keyword evidence="10" id="KW-1185">Reference proteome</keyword>
<dbReference type="STRING" id="684364.F4P8F3"/>
<dbReference type="InterPro" id="IPR037274">
    <property type="entry name" value="Znf_CHY_sf"/>
</dbReference>
<feature type="domain" description="CHY-type" evidence="8">
    <location>
        <begin position="671"/>
        <end position="741"/>
    </location>
</feature>
<dbReference type="InParanoid" id="F4P8F3"/>
<proteinExistence type="predicted"/>
<feature type="compositionally biased region" description="Acidic residues" evidence="6">
    <location>
        <begin position="412"/>
        <end position="424"/>
    </location>
</feature>
<feature type="domain" description="C3H1-type" evidence="7">
    <location>
        <begin position="1"/>
        <end position="26"/>
    </location>
</feature>
<evidence type="ECO:0000256" key="1">
    <source>
        <dbReference type="ARBA" id="ARBA00022723"/>
    </source>
</evidence>
<evidence type="ECO:0000313" key="9">
    <source>
        <dbReference type="EMBL" id="EGF78425.1"/>
    </source>
</evidence>
<feature type="compositionally biased region" description="Pro residues" evidence="6">
    <location>
        <begin position="223"/>
        <end position="232"/>
    </location>
</feature>
<dbReference type="EMBL" id="GL882888">
    <property type="protein sequence ID" value="EGF78425.1"/>
    <property type="molecule type" value="Genomic_DNA"/>
</dbReference>
<dbReference type="AlphaFoldDB" id="F4P8F3"/>
<feature type="compositionally biased region" description="Polar residues" evidence="6">
    <location>
        <begin position="155"/>
        <end position="166"/>
    </location>
</feature>
<dbReference type="PROSITE" id="PS50103">
    <property type="entry name" value="ZF_C3H1"/>
    <property type="match status" value="1"/>
</dbReference>
<feature type="compositionally biased region" description="Gly residues" evidence="6">
    <location>
        <begin position="425"/>
        <end position="435"/>
    </location>
</feature>
<keyword evidence="3 5" id="KW-0862">Zinc</keyword>
<organism evidence="9 10">
    <name type="scientific">Batrachochytrium dendrobatidis (strain JAM81 / FGSC 10211)</name>
    <name type="common">Frog chytrid fungus</name>
    <dbReference type="NCBI Taxonomy" id="684364"/>
    <lineage>
        <taxon>Eukaryota</taxon>
        <taxon>Fungi</taxon>
        <taxon>Fungi incertae sedis</taxon>
        <taxon>Chytridiomycota</taxon>
        <taxon>Chytridiomycota incertae sedis</taxon>
        <taxon>Chytridiomycetes</taxon>
        <taxon>Rhizophydiales</taxon>
        <taxon>Rhizophydiales incertae sedis</taxon>
        <taxon>Batrachochytrium</taxon>
    </lineage>
</organism>
<dbReference type="RefSeq" id="XP_006680669.1">
    <property type="nucleotide sequence ID" value="XM_006680606.1"/>
</dbReference>
<evidence type="ECO:0000259" key="8">
    <source>
        <dbReference type="PROSITE" id="PS51266"/>
    </source>
</evidence>
<dbReference type="InterPro" id="IPR000571">
    <property type="entry name" value="Znf_CCCH"/>
</dbReference>
<dbReference type="OrthoDB" id="10253329at2759"/>
<evidence type="ECO:0000256" key="4">
    <source>
        <dbReference type="PROSITE-ProRule" id="PRU00601"/>
    </source>
</evidence>
<feature type="region of interest" description="Disordered" evidence="6">
    <location>
        <begin position="405"/>
        <end position="444"/>
    </location>
</feature>